<dbReference type="KEGG" id="mde:101892943"/>
<protein>
    <submittedName>
        <fullName evidence="1">Uncharacterized protein</fullName>
    </submittedName>
</protein>
<sequence>MTIGLTGIVFRWVVLPPSAISCLSSVALRDLVTSKTANKSKGSSQSGWYTLRKKLHQMAVQVLLHLLAVLLVTRSLSATEDKQLIADGGSTTYQHTVPVNPIVIRTQLENYDLPTLREYIECHENSDKCKQACLGDKDVVKCLKRCPICPDLVRGDHLVQGVNDTLLTQPRSVNMTNVVRLTNQIHNTIEENGGNVTLNNDNNVNLHQKVAKSRVGGKFGLGYKNTDPCCIVLRPSRDCETNQLSTGSRCSRKRHRVCGKKCKSRVMEARRITVCDSNSDYTDQYGSDSCHETVKYVPVQPRRYLPQSRPSKCSYTPAWPFVACGTQKVSPQPNCDYCLHLPYVYIMRNGVPRQCGHCLKIYNGRSNTYNYQQQLPIDRQPFMQYPLSNYPANGGDFEFDIPEGWREEPKKFLLPDGDYYNNNVIESDNFNPYEYAPVEHTNDYSDYDNGY</sequence>
<evidence type="ECO:0000313" key="1">
    <source>
        <dbReference type="EnsemblMetazoa" id="MDOA009605-PB"/>
    </source>
</evidence>
<organism evidence="1">
    <name type="scientific">Musca domestica</name>
    <name type="common">House fly</name>
    <dbReference type="NCBI Taxonomy" id="7370"/>
    <lineage>
        <taxon>Eukaryota</taxon>
        <taxon>Metazoa</taxon>
        <taxon>Ecdysozoa</taxon>
        <taxon>Arthropoda</taxon>
        <taxon>Hexapoda</taxon>
        <taxon>Insecta</taxon>
        <taxon>Pterygota</taxon>
        <taxon>Neoptera</taxon>
        <taxon>Endopterygota</taxon>
        <taxon>Diptera</taxon>
        <taxon>Brachycera</taxon>
        <taxon>Muscomorpha</taxon>
        <taxon>Muscoidea</taxon>
        <taxon>Muscidae</taxon>
        <taxon>Musca</taxon>
    </lineage>
</organism>
<accession>A0A1I8MY32</accession>
<dbReference type="VEuPathDB" id="VectorBase:MDOMA2_005667"/>
<dbReference type="AlphaFoldDB" id="A0A1I8MY32"/>
<dbReference type="VEuPathDB" id="VectorBase:MDOA009605"/>
<dbReference type="EnsemblMetazoa" id="MDOA009605-RB">
    <property type="protein sequence ID" value="MDOA009605-PB"/>
    <property type="gene ID" value="MDOA009605"/>
</dbReference>
<dbReference type="OrthoDB" id="7694007at2759"/>
<dbReference type="STRING" id="7370.A0A1I8MY32"/>
<reference evidence="1" key="1">
    <citation type="submission" date="2020-05" db="UniProtKB">
        <authorList>
            <consortium name="EnsemblMetazoa"/>
        </authorList>
    </citation>
    <scope>IDENTIFICATION</scope>
    <source>
        <strain evidence="1">Aabys</strain>
    </source>
</reference>
<gene>
    <name evidence="1" type="primary">101892943</name>
</gene>
<dbReference type="eggNOG" id="ENOG502SRWQ">
    <property type="taxonomic scope" value="Eukaryota"/>
</dbReference>
<proteinExistence type="predicted"/>
<name>A0A1I8MY32_MUSDO</name>